<protein>
    <submittedName>
        <fullName evidence="1">Uncharacterized protein</fullName>
    </submittedName>
</protein>
<keyword evidence="2" id="KW-1185">Reference proteome</keyword>
<evidence type="ECO:0000313" key="2">
    <source>
        <dbReference type="Proteomes" id="UP000499080"/>
    </source>
</evidence>
<comment type="caution">
    <text evidence="1">The sequence shown here is derived from an EMBL/GenBank/DDBJ whole genome shotgun (WGS) entry which is preliminary data.</text>
</comment>
<proteinExistence type="predicted"/>
<dbReference type="EMBL" id="BGPR01039263">
    <property type="protein sequence ID" value="GBO15189.1"/>
    <property type="molecule type" value="Genomic_DNA"/>
</dbReference>
<dbReference type="AlphaFoldDB" id="A0A4Y2UQ59"/>
<name>A0A4Y2UQ59_ARAVE</name>
<sequence length="151" mass="16822">MTKTTSEVAHPSPNFRATPARGCLATGYDLECSGHSMGPSYPQAETLPLGHRGPQMESGFELVTLWLQGRDLTTRPLRPHQSSERKLHYFKFLAVIAWKSAVLAQVLFSSSNYGSKLPGLFENNHRIASKDNINLTKLRLDSSEVRHFALV</sequence>
<dbReference type="Proteomes" id="UP000499080">
    <property type="component" value="Unassembled WGS sequence"/>
</dbReference>
<accession>A0A4Y2UQ59</accession>
<gene>
    <name evidence="1" type="ORF">AVEN_186273_1</name>
</gene>
<organism evidence="1 2">
    <name type="scientific">Araneus ventricosus</name>
    <name type="common">Orbweaver spider</name>
    <name type="synonym">Epeira ventricosa</name>
    <dbReference type="NCBI Taxonomy" id="182803"/>
    <lineage>
        <taxon>Eukaryota</taxon>
        <taxon>Metazoa</taxon>
        <taxon>Ecdysozoa</taxon>
        <taxon>Arthropoda</taxon>
        <taxon>Chelicerata</taxon>
        <taxon>Arachnida</taxon>
        <taxon>Araneae</taxon>
        <taxon>Araneomorphae</taxon>
        <taxon>Entelegynae</taxon>
        <taxon>Araneoidea</taxon>
        <taxon>Araneidae</taxon>
        <taxon>Araneus</taxon>
    </lineage>
</organism>
<reference evidence="1 2" key="1">
    <citation type="journal article" date="2019" name="Sci. Rep.">
        <title>Orb-weaving spider Araneus ventricosus genome elucidates the spidroin gene catalogue.</title>
        <authorList>
            <person name="Kono N."/>
            <person name="Nakamura H."/>
            <person name="Ohtoshi R."/>
            <person name="Moran D.A.P."/>
            <person name="Shinohara A."/>
            <person name="Yoshida Y."/>
            <person name="Fujiwara M."/>
            <person name="Mori M."/>
            <person name="Tomita M."/>
            <person name="Arakawa K."/>
        </authorList>
    </citation>
    <scope>NUCLEOTIDE SEQUENCE [LARGE SCALE GENOMIC DNA]</scope>
</reference>
<evidence type="ECO:0000313" key="1">
    <source>
        <dbReference type="EMBL" id="GBO15189.1"/>
    </source>
</evidence>